<dbReference type="RefSeq" id="WP_379909003.1">
    <property type="nucleotide sequence ID" value="NZ_JBHSWE010000001.1"/>
</dbReference>
<accession>A0ABW1ZZ49</accession>
<sequence>MSDFIEQGGGKAKGGQLVRMIDINLDYAPALFADGDQADAMKEHCADHYGHAGPEFLRRVADLASGWKKLDLSLLGPAASPIAVRARKRFGLVLHTGCLAARAQVLPWTEEQIMECVRLAYAIWLGQVSTVSDTDRGICAVANFVMAQESRFETSCEAPPPRDRAGWKRDQLYHFTPAAFREACAGADATKVKRALLDAGLLHISKGLSSVIRVEGQCVTVVSVKAAILSSLVEAVGSNGNTRISAGTKQDTGATTGNESVVAGGNALMGSSQSATSATGLDREAVAAQAPAVTEVLLPIPALPVVNGKRETRTWEAF</sequence>
<keyword evidence="3" id="KW-1185">Reference proteome</keyword>
<dbReference type="Proteomes" id="UP001596422">
    <property type="component" value="Unassembled WGS sequence"/>
</dbReference>
<dbReference type="EMBL" id="JBHSWE010000001">
    <property type="protein sequence ID" value="MFC6670499.1"/>
    <property type="molecule type" value="Genomic_DNA"/>
</dbReference>
<feature type="region of interest" description="Disordered" evidence="1">
    <location>
        <begin position="240"/>
        <end position="259"/>
    </location>
</feature>
<evidence type="ECO:0000313" key="3">
    <source>
        <dbReference type="Proteomes" id="UP001596422"/>
    </source>
</evidence>
<proteinExistence type="predicted"/>
<reference evidence="3" key="1">
    <citation type="journal article" date="2019" name="Int. J. Syst. Evol. Microbiol.">
        <title>The Global Catalogue of Microorganisms (GCM) 10K type strain sequencing project: providing services to taxonomists for standard genome sequencing and annotation.</title>
        <authorList>
            <consortium name="The Broad Institute Genomics Platform"/>
            <consortium name="The Broad Institute Genome Sequencing Center for Infectious Disease"/>
            <person name="Wu L."/>
            <person name="Ma J."/>
        </authorList>
    </citation>
    <scope>NUCLEOTIDE SEQUENCE [LARGE SCALE GENOMIC DNA]</scope>
    <source>
        <strain evidence="3">NBRC 111756</strain>
    </source>
</reference>
<protein>
    <submittedName>
        <fullName evidence="2">Uncharacterized protein</fullName>
    </submittedName>
</protein>
<evidence type="ECO:0000256" key="1">
    <source>
        <dbReference type="SAM" id="MobiDB-lite"/>
    </source>
</evidence>
<comment type="caution">
    <text evidence="2">The sequence shown here is derived from an EMBL/GenBank/DDBJ whole genome shotgun (WGS) entry which is preliminary data.</text>
</comment>
<gene>
    <name evidence="2" type="ORF">ACFQDL_10680</name>
</gene>
<evidence type="ECO:0000313" key="2">
    <source>
        <dbReference type="EMBL" id="MFC6670499.1"/>
    </source>
</evidence>
<organism evidence="2 3">
    <name type="scientific">Marinobacterium aestuariivivens</name>
    <dbReference type="NCBI Taxonomy" id="1698799"/>
    <lineage>
        <taxon>Bacteria</taxon>
        <taxon>Pseudomonadati</taxon>
        <taxon>Pseudomonadota</taxon>
        <taxon>Gammaproteobacteria</taxon>
        <taxon>Oceanospirillales</taxon>
        <taxon>Oceanospirillaceae</taxon>
        <taxon>Marinobacterium</taxon>
    </lineage>
</organism>
<name>A0ABW1ZZ49_9GAMM</name>